<dbReference type="Proteomes" id="UP000283895">
    <property type="component" value="Unassembled WGS sequence"/>
</dbReference>
<keyword evidence="2 3" id="KW-0040">ANK repeat</keyword>
<feature type="domain" description="Clr5" evidence="5">
    <location>
        <begin position="10"/>
        <end position="67"/>
    </location>
</feature>
<dbReference type="OrthoDB" id="4759142at2759"/>
<dbReference type="InterPro" id="IPR036770">
    <property type="entry name" value="Ankyrin_rpt-contain_sf"/>
</dbReference>
<dbReference type="SUPFAM" id="SSF48403">
    <property type="entry name" value="Ankyrin repeat"/>
    <property type="match status" value="2"/>
</dbReference>
<dbReference type="PROSITE" id="PS50088">
    <property type="entry name" value="ANK_REPEAT"/>
    <property type="match status" value="1"/>
</dbReference>
<dbReference type="InterPro" id="IPR025676">
    <property type="entry name" value="Clr5_dom"/>
</dbReference>
<keyword evidence="7" id="KW-1185">Reference proteome</keyword>
<dbReference type="PROSITE" id="PS50297">
    <property type="entry name" value="ANK_REP_REGION"/>
    <property type="match status" value="1"/>
</dbReference>
<dbReference type="Gene3D" id="1.25.40.20">
    <property type="entry name" value="Ankyrin repeat-containing domain"/>
    <property type="match status" value="3"/>
</dbReference>
<name>A0A423WKH5_9PEZI</name>
<dbReference type="Pfam" id="PF14420">
    <property type="entry name" value="Clr5"/>
    <property type="match status" value="1"/>
</dbReference>
<dbReference type="EMBL" id="LKEA01000015">
    <property type="protein sequence ID" value="ROW03820.1"/>
    <property type="molecule type" value="Genomic_DNA"/>
</dbReference>
<dbReference type="PANTHER" id="PTHR24123">
    <property type="entry name" value="ANKYRIN REPEAT-CONTAINING"/>
    <property type="match status" value="1"/>
</dbReference>
<dbReference type="PANTHER" id="PTHR24123:SF33">
    <property type="entry name" value="PROTEIN HOS4"/>
    <property type="match status" value="1"/>
</dbReference>
<gene>
    <name evidence="6" type="ORF">VMCG_05363</name>
</gene>
<protein>
    <recommendedName>
        <fullName evidence="5">Clr5 domain-containing protein</fullName>
    </recommendedName>
</protein>
<feature type="region of interest" description="Disordered" evidence="4">
    <location>
        <begin position="112"/>
        <end position="134"/>
    </location>
</feature>
<evidence type="ECO:0000256" key="3">
    <source>
        <dbReference type="PROSITE-ProRule" id="PRU00023"/>
    </source>
</evidence>
<dbReference type="STRING" id="356882.A0A423WKH5"/>
<proteinExistence type="predicted"/>
<dbReference type="InterPro" id="IPR002110">
    <property type="entry name" value="Ankyrin_rpt"/>
</dbReference>
<feature type="repeat" description="ANK" evidence="3">
    <location>
        <begin position="718"/>
        <end position="750"/>
    </location>
</feature>
<dbReference type="InterPro" id="IPR051165">
    <property type="entry name" value="Multifunctional_ANK_Repeat"/>
</dbReference>
<organism evidence="6 7">
    <name type="scientific">Cytospora schulzeri</name>
    <dbReference type="NCBI Taxonomy" id="448051"/>
    <lineage>
        <taxon>Eukaryota</taxon>
        <taxon>Fungi</taxon>
        <taxon>Dikarya</taxon>
        <taxon>Ascomycota</taxon>
        <taxon>Pezizomycotina</taxon>
        <taxon>Sordariomycetes</taxon>
        <taxon>Sordariomycetidae</taxon>
        <taxon>Diaporthales</taxon>
        <taxon>Cytosporaceae</taxon>
        <taxon>Cytospora</taxon>
    </lineage>
</organism>
<dbReference type="AlphaFoldDB" id="A0A423WKH5"/>
<accession>A0A423WKH5</accession>
<evidence type="ECO:0000256" key="1">
    <source>
        <dbReference type="ARBA" id="ARBA00022737"/>
    </source>
</evidence>
<keyword evidence="1" id="KW-0677">Repeat</keyword>
<comment type="caution">
    <text evidence="6">The sequence shown here is derived from an EMBL/GenBank/DDBJ whole genome shotgun (WGS) entry which is preliminary data.</text>
</comment>
<evidence type="ECO:0000256" key="4">
    <source>
        <dbReference type="SAM" id="MobiDB-lite"/>
    </source>
</evidence>
<evidence type="ECO:0000313" key="6">
    <source>
        <dbReference type="EMBL" id="ROW03820.1"/>
    </source>
</evidence>
<evidence type="ECO:0000313" key="7">
    <source>
        <dbReference type="Proteomes" id="UP000283895"/>
    </source>
</evidence>
<reference evidence="6 7" key="1">
    <citation type="submission" date="2015-09" db="EMBL/GenBank/DDBJ databases">
        <title>Host preference determinants of Valsa canker pathogens revealed by comparative genomics.</title>
        <authorList>
            <person name="Yin Z."/>
            <person name="Huang L."/>
        </authorList>
    </citation>
    <scope>NUCLEOTIDE SEQUENCE [LARGE SCALE GENOMIC DNA]</scope>
    <source>
        <strain evidence="6 7">03-1</strain>
    </source>
</reference>
<dbReference type="SMART" id="SM00248">
    <property type="entry name" value="ANK"/>
    <property type="match status" value="11"/>
</dbReference>
<evidence type="ECO:0000256" key="2">
    <source>
        <dbReference type="ARBA" id="ARBA00023043"/>
    </source>
</evidence>
<sequence length="859" mass="94827">MASRSKTITQAQWEHHKPAILGLYHGGLPLRGKQDARNLIQVMKDEHNFTASPAQYEAQFRRWESPKNLKQNEWKLVLAKIDELGGRGLKARPKVSGQVMDADRINRARRRYMKHRDSGKVPRAQSPTSCQVMPWRPRSLSPVNDGIQDPVSVVPRYLVDEEDSVRLARLLLGDAVSVMRRRGLAADVTALPTCEGLLDTLEDQLLVETAQDDFGQFLYSMSGGDTFTDRFVGLFLFSIANNFAGLESIPAEAIMRFIGQHEHIRSRILNYLKQTLHSLSHALAETMFKAAIEAGDSTVTRFILHNHLVDPNTVVVLDSRNLRLTPVERAAGLRRLDVTKCLVEADADVNKTYEKTSYYDRGALECAIGKWGDYVPVDLNLVDVILDSGAIVRADLLAAAIRWGDEGVVNRLMSRLSPAEHRHCFDFEVLADAAQYLGSDLSLRVVRQLIHACQDLHDNQCLGPNQKQLRVVMTHAAKKANIELVKLLLLLIDQDQETLDHGLAAAVSSGSRDMVHLLLNYGANIGASIPKPPTTRKRSRHLRKCVTTPLAEAIRASDNELILFFEQKGALAKIIEDDHLEAALYAVAETGNLAYLQKLLQLVPSPNVGASTCALLSAIEANHEDIAMALIAVGATVDSLFIHRLDDYSPLTAALRVASSQLVSTLLEIEAHCKFDDPGIILHAIQRGDIAIIKDLVFMGADLNFNKNNTWYLKRGHGPRSPLAAAVLTGDSILVEYLLEHGADPANSEALQIALRQKGEVLSILFREFRKRYPCGLPGFGGGVLQCALELSNSTLLHLCLDAKLDVNSFSESENGVRAEMNALGFLIRKYSGKRQASIVELLDAGGDVNAIASRTWQP</sequence>
<evidence type="ECO:0000259" key="5">
    <source>
        <dbReference type="Pfam" id="PF14420"/>
    </source>
</evidence>